<feature type="repeat" description="PPR" evidence="2">
    <location>
        <begin position="272"/>
        <end position="306"/>
    </location>
</feature>
<reference evidence="4 5" key="1">
    <citation type="submission" date="2016-09" db="EMBL/GenBank/DDBJ databases">
        <authorList>
            <person name="Capua I."/>
            <person name="De Benedictis P."/>
            <person name="Joannis T."/>
            <person name="Lombin L.H."/>
            <person name="Cattoli G."/>
        </authorList>
    </citation>
    <scope>NUCLEOTIDE SEQUENCE [LARGE SCALE GENOMIC DNA]</scope>
    <source>
        <strain evidence="4 5">IMI 309357</strain>
    </source>
</reference>
<keyword evidence="5" id="KW-1185">Reference proteome</keyword>
<evidence type="ECO:0000313" key="5">
    <source>
        <dbReference type="Proteomes" id="UP000176998"/>
    </source>
</evidence>
<dbReference type="AlphaFoldDB" id="A0A1G4B279"/>
<evidence type="ECO:0000313" key="4">
    <source>
        <dbReference type="EMBL" id="OHE95520.1"/>
    </source>
</evidence>
<dbReference type="Proteomes" id="UP000176998">
    <property type="component" value="Unassembled WGS sequence"/>
</dbReference>
<dbReference type="Gene3D" id="1.25.40.10">
    <property type="entry name" value="Tetratricopeptide repeat domain"/>
    <property type="match status" value="2"/>
</dbReference>
<dbReference type="PROSITE" id="PS51375">
    <property type="entry name" value="PPR"/>
    <property type="match status" value="2"/>
</dbReference>
<accession>A0A1G4B279</accession>
<feature type="compositionally biased region" description="Basic and acidic residues" evidence="3">
    <location>
        <begin position="644"/>
        <end position="656"/>
    </location>
</feature>
<dbReference type="InterPro" id="IPR011990">
    <property type="entry name" value="TPR-like_helical_dom_sf"/>
</dbReference>
<dbReference type="InterPro" id="IPR002885">
    <property type="entry name" value="PPR_rpt"/>
</dbReference>
<sequence>MFDLEKERHRTYLEHGYLRHHLTKKELKDFNNWKNDVKRLYAFASFGDAYKIPEILKWILDRRAVEEAIEQWENWTDEQRKTKWRKLMFSALWSCPDRAAAVLETTTRGFMAPGYAISDVIHFLSKWQSQRPVDEFKAHAEILCDVVVTVFNRFPPGYVAPRQNTIWQLTNGVDLLRTVSLYKCLKEKNVLFHSNTLRNIAKRLAASPQHKHDALQMAIEAIPEQGTDLDSGAWSALCTSILSLRPGQINTDDGFSAADAFVILLEHGFAPNMVHYTAVIRSLCLTDQNEIAEEVFQTMQRHNIEPDIVLWSTLLDGGKRALSPSNIESVVKGALGGNDIDVPFLNDLLVSLLHFCKAEPSKNTQSSPGYVAAFGPMLHFYSKIFHMAPLQALIPVDLSMYLDGQQRLDIPAKWQLAQQLFPALDMAMSAVQDKLDPTDATLSIMFLAYVRSLTQPINLISLYAYFRQEISKGSPIATKLVREKGTFAYDVLIKALCAFPGMLRAALDIVGDMLKSTLEERSKAVDAMKQSLEGSEVTPPPLHPAPSVFTWSILLHGFSREKGSGERILAQMRQYGVEPNLVTWNTLIAGYARNQDVNKTVLSLQRLEASGHEADDFTLRAFSRLVNRELALKKMENALTKRAAQADRKEAEDKRMASIISGSVERRRPSPL</sequence>
<feature type="repeat" description="PPR" evidence="2">
    <location>
        <begin position="580"/>
        <end position="614"/>
    </location>
</feature>
<comment type="caution">
    <text evidence="4">The sequence shown here is derived from an EMBL/GenBank/DDBJ whole genome shotgun (WGS) entry which is preliminary data.</text>
</comment>
<feature type="region of interest" description="Disordered" evidence="3">
    <location>
        <begin position="642"/>
        <end position="672"/>
    </location>
</feature>
<proteinExistence type="predicted"/>
<gene>
    <name evidence="4" type="ORF">CORC01_09110</name>
</gene>
<evidence type="ECO:0000256" key="2">
    <source>
        <dbReference type="PROSITE-ProRule" id="PRU00708"/>
    </source>
</evidence>
<dbReference type="EMBL" id="MJBS01000081">
    <property type="protein sequence ID" value="OHE95520.1"/>
    <property type="molecule type" value="Genomic_DNA"/>
</dbReference>
<evidence type="ECO:0000256" key="1">
    <source>
        <dbReference type="ARBA" id="ARBA00022737"/>
    </source>
</evidence>
<dbReference type="STRING" id="1209926.A0A1G4B279"/>
<keyword evidence="1" id="KW-0677">Repeat</keyword>
<dbReference type="NCBIfam" id="TIGR00756">
    <property type="entry name" value="PPR"/>
    <property type="match status" value="1"/>
</dbReference>
<name>A0A1G4B279_9PEZI</name>
<protein>
    <submittedName>
        <fullName evidence="4">Pentatricopeptide repeat domain-containing protein</fullName>
    </submittedName>
</protein>
<dbReference type="GeneID" id="34562250"/>
<dbReference type="OrthoDB" id="185373at2759"/>
<dbReference type="PANTHER" id="PTHR47941">
    <property type="entry name" value="PENTATRICOPEPTIDE REPEAT-CONTAINING PROTEIN 3, MITOCHONDRIAL"/>
    <property type="match status" value="1"/>
</dbReference>
<dbReference type="Pfam" id="PF13812">
    <property type="entry name" value="PPR_3"/>
    <property type="match status" value="2"/>
</dbReference>
<evidence type="ECO:0000256" key="3">
    <source>
        <dbReference type="SAM" id="MobiDB-lite"/>
    </source>
</evidence>
<organism evidence="4 5">
    <name type="scientific">Colletotrichum orchidophilum</name>
    <dbReference type="NCBI Taxonomy" id="1209926"/>
    <lineage>
        <taxon>Eukaryota</taxon>
        <taxon>Fungi</taxon>
        <taxon>Dikarya</taxon>
        <taxon>Ascomycota</taxon>
        <taxon>Pezizomycotina</taxon>
        <taxon>Sordariomycetes</taxon>
        <taxon>Hypocreomycetidae</taxon>
        <taxon>Glomerellales</taxon>
        <taxon>Glomerellaceae</taxon>
        <taxon>Colletotrichum</taxon>
    </lineage>
</organism>
<dbReference type="RefSeq" id="XP_022472682.1">
    <property type="nucleotide sequence ID" value="XM_022620740.1"/>
</dbReference>